<keyword evidence="1" id="KW-1133">Transmembrane helix</keyword>
<name>A0A5M8PS45_9LECA</name>
<proteinExistence type="predicted"/>
<keyword evidence="1" id="KW-0812">Transmembrane</keyword>
<dbReference type="Proteomes" id="UP000324767">
    <property type="component" value="Unassembled WGS sequence"/>
</dbReference>
<evidence type="ECO:0000313" key="3">
    <source>
        <dbReference type="Proteomes" id="UP000324767"/>
    </source>
</evidence>
<dbReference type="AlphaFoldDB" id="A0A5M8PS45"/>
<evidence type="ECO:0000256" key="1">
    <source>
        <dbReference type="SAM" id="Phobius"/>
    </source>
</evidence>
<gene>
    <name evidence="2" type="ORF">FRX48_04701</name>
</gene>
<dbReference type="EMBL" id="VXIT01000007">
    <property type="protein sequence ID" value="KAA6411421.1"/>
    <property type="molecule type" value="Genomic_DNA"/>
</dbReference>
<organism evidence="2 3">
    <name type="scientific">Lasallia pustulata</name>
    <dbReference type="NCBI Taxonomy" id="136370"/>
    <lineage>
        <taxon>Eukaryota</taxon>
        <taxon>Fungi</taxon>
        <taxon>Dikarya</taxon>
        <taxon>Ascomycota</taxon>
        <taxon>Pezizomycotina</taxon>
        <taxon>Lecanoromycetes</taxon>
        <taxon>OSLEUM clade</taxon>
        <taxon>Umbilicariomycetidae</taxon>
        <taxon>Umbilicariales</taxon>
        <taxon>Umbilicariaceae</taxon>
        <taxon>Lasallia</taxon>
    </lineage>
</organism>
<protein>
    <submittedName>
        <fullName evidence="2">Nucleoside transporter family</fullName>
    </submittedName>
</protein>
<evidence type="ECO:0000313" key="2">
    <source>
        <dbReference type="EMBL" id="KAA6411421.1"/>
    </source>
</evidence>
<comment type="caution">
    <text evidence="2">The sequence shown here is derived from an EMBL/GenBank/DDBJ whole genome shotgun (WGS) entry which is preliminary data.</text>
</comment>
<feature type="transmembrane region" description="Helical" evidence="1">
    <location>
        <begin position="17"/>
        <end position="37"/>
    </location>
</feature>
<reference evidence="2 3" key="1">
    <citation type="submission" date="2019-09" db="EMBL/GenBank/DDBJ databases">
        <title>The hologenome of the rock-dwelling lichen Lasallia pustulata.</title>
        <authorList>
            <person name="Greshake Tzovaras B."/>
            <person name="Segers F."/>
            <person name="Bicker A."/>
            <person name="Dal Grande F."/>
            <person name="Otte J."/>
            <person name="Hankeln T."/>
            <person name="Schmitt I."/>
            <person name="Ebersberger I."/>
        </authorList>
    </citation>
    <scope>NUCLEOTIDE SEQUENCE [LARGE SCALE GENOMIC DNA]</scope>
    <source>
        <strain evidence="2">A1-1</strain>
    </source>
</reference>
<sequence length="146" mass="13797">MLALAAHHATAHYPRRILAGLALNILAFSLLALSTAVGDAGAAGAYFAFLMLVVGVASLATGLAQNGVFAYVAAFGERGAGGGGGGRYMQGIMTGQAVAGVLPCAVQIVAVLAAAGGKGGGGRGARGVFFDGGGGGGGGGAALCGF</sequence>
<feature type="transmembrane region" description="Helical" evidence="1">
    <location>
        <begin position="43"/>
        <end position="64"/>
    </location>
</feature>
<accession>A0A5M8PS45</accession>
<keyword evidence="1" id="KW-0472">Membrane</keyword>